<evidence type="ECO:0000313" key="3">
    <source>
        <dbReference type="Proteomes" id="UP001164459"/>
    </source>
</evidence>
<proteinExistence type="predicted"/>
<evidence type="ECO:0000313" key="2">
    <source>
        <dbReference type="EMBL" id="WAS91728.1"/>
    </source>
</evidence>
<name>A0ABY7GXQ7_9BACT</name>
<protein>
    <submittedName>
        <fullName evidence="2">Uncharacterized protein</fullName>
    </submittedName>
</protein>
<dbReference type="Proteomes" id="UP001164459">
    <property type="component" value="Chromosome"/>
</dbReference>
<organism evidence="2 3">
    <name type="scientific">Nannocystis punicea</name>
    <dbReference type="NCBI Taxonomy" id="2995304"/>
    <lineage>
        <taxon>Bacteria</taxon>
        <taxon>Pseudomonadati</taxon>
        <taxon>Myxococcota</taxon>
        <taxon>Polyangia</taxon>
        <taxon>Nannocystales</taxon>
        <taxon>Nannocystaceae</taxon>
        <taxon>Nannocystis</taxon>
    </lineage>
</organism>
<dbReference type="SUPFAM" id="SSF53474">
    <property type="entry name" value="alpha/beta-Hydrolases"/>
    <property type="match status" value="1"/>
</dbReference>
<accession>A0ABY7GXQ7</accession>
<dbReference type="RefSeq" id="WP_269034090.1">
    <property type="nucleotide sequence ID" value="NZ_CP114040.1"/>
</dbReference>
<sequence>MSKRTFFGVRRAARRKPASDGDRRVPRCPAAPPASPYLRAYVLSLDPFGPDDLGEARERALLAAHGGVGVLAPYGPVRAALRPLALVHGIHGHPGELRALAEHALKAGGAQPYLFAYDDLGRYLDRSGDDLARALAQLACHTPRPAVVIVAHSMGGIVARCALNSLVDPRWFPLFSHRRLRRGRVRVRGSAEAVRAGVRLETACAADFASVDLVAVDTPWSGFFAPRLDLRNLWRRERTWVDMVSNSTVLTRLHDVALPTHFRVHHLEADQAAAGLAADKICSLGDLDDADLLCFQRAILGDRRALGRDPLRRNLFAALAAERSFPTLAADLRASGVRDASAFRAELRRAVPRLAGSHTSVLTNSALFALLDELLVRGATEVRRQA</sequence>
<keyword evidence="3" id="KW-1185">Reference proteome</keyword>
<evidence type="ECO:0000256" key="1">
    <source>
        <dbReference type="SAM" id="MobiDB-lite"/>
    </source>
</evidence>
<gene>
    <name evidence="2" type="ORF">O0S08_36565</name>
</gene>
<feature type="region of interest" description="Disordered" evidence="1">
    <location>
        <begin position="10"/>
        <end position="31"/>
    </location>
</feature>
<dbReference type="InterPro" id="IPR029058">
    <property type="entry name" value="AB_hydrolase_fold"/>
</dbReference>
<dbReference type="EMBL" id="CP114040">
    <property type="protein sequence ID" value="WAS91728.1"/>
    <property type="molecule type" value="Genomic_DNA"/>
</dbReference>
<dbReference type="Gene3D" id="3.40.50.1820">
    <property type="entry name" value="alpha/beta hydrolase"/>
    <property type="match status" value="1"/>
</dbReference>
<reference evidence="2" key="1">
    <citation type="submission" date="2022-11" db="EMBL/GenBank/DDBJ databases">
        <title>Minimal conservation of predation-associated metabolite biosynthetic gene clusters underscores biosynthetic potential of Myxococcota including descriptions for ten novel species: Archangium lansinium sp. nov., Myxococcus landrumus sp. nov., Nannocystis bai.</title>
        <authorList>
            <person name="Ahearne A."/>
            <person name="Stevens C."/>
            <person name="Dowd S."/>
        </authorList>
    </citation>
    <scope>NUCLEOTIDE SEQUENCE</scope>
    <source>
        <strain evidence="2">Fl3</strain>
    </source>
</reference>